<dbReference type="Proteomes" id="UP000005466">
    <property type="component" value="Unassembled WGS sequence"/>
</dbReference>
<dbReference type="AlphaFoldDB" id="F3CFA6"/>
<protein>
    <submittedName>
        <fullName evidence="1">Uncharacterized protein</fullName>
    </submittedName>
</protein>
<dbReference type="PATRIC" id="fig|875330.6.peg.5244"/>
<organism evidence="1 2">
    <name type="scientific">Pseudomonas savastanoi pv. glycinea str. race 4</name>
    <dbReference type="NCBI Taxonomy" id="875330"/>
    <lineage>
        <taxon>Bacteria</taxon>
        <taxon>Pseudomonadati</taxon>
        <taxon>Pseudomonadota</taxon>
        <taxon>Gammaproteobacteria</taxon>
        <taxon>Pseudomonadales</taxon>
        <taxon>Pseudomonadaceae</taxon>
        <taxon>Pseudomonas</taxon>
    </lineage>
</organism>
<gene>
    <name evidence="1" type="ORF">Pgy4_33876</name>
</gene>
<evidence type="ECO:0000313" key="2">
    <source>
        <dbReference type="Proteomes" id="UP000005466"/>
    </source>
</evidence>
<comment type="caution">
    <text evidence="1">The sequence shown here is derived from an EMBL/GenBank/DDBJ whole genome shotgun (WGS) entry which is preliminary data.</text>
</comment>
<name>F3CFA6_PSESG</name>
<sequence>MVAAPFAAIIISEWLKARAEGADEGNKGVLSLARVENRFYTAILVIIVLLHASGDGQHRHAAV</sequence>
<proteinExistence type="predicted"/>
<reference evidence="1 2" key="1">
    <citation type="journal article" date="2011" name="PLoS Pathog.">
        <title>Dynamic evolution of pathogenicity revealed by sequencing and comparative genomics of 19 Pseudomonas syringae isolates.</title>
        <authorList>
            <person name="Baltrus D.A."/>
            <person name="Nishimura M.T."/>
            <person name="Romanchuk A."/>
            <person name="Chang J.H."/>
            <person name="Mukhtar M.S."/>
            <person name="Cherkis K."/>
            <person name="Roach J."/>
            <person name="Grant S.R."/>
            <person name="Jones C.D."/>
            <person name="Dangl J.L."/>
        </authorList>
    </citation>
    <scope>NUCLEOTIDE SEQUENCE [LARGE SCALE GENOMIC DNA]</scope>
    <source>
        <strain evidence="2">race 4</strain>
    </source>
</reference>
<accession>F3CFA6</accession>
<dbReference type="BioCyc" id="PSYR875330:G11XH-6439-MONOMER"/>
<dbReference type="HOGENOM" id="CLU_2882577_0_0_6"/>
<evidence type="ECO:0000313" key="1">
    <source>
        <dbReference type="EMBL" id="EGH17948.1"/>
    </source>
</evidence>
<dbReference type="EMBL" id="ADWY01002214">
    <property type="protein sequence ID" value="EGH17948.1"/>
    <property type="molecule type" value="Genomic_DNA"/>
</dbReference>